<dbReference type="PANTHER" id="PTHR30349">
    <property type="entry name" value="PHAGE INTEGRASE-RELATED"/>
    <property type="match status" value="1"/>
</dbReference>
<feature type="domain" description="Tyr recombinase" evidence="6">
    <location>
        <begin position="170"/>
        <end position="361"/>
    </location>
</feature>
<evidence type="ECO:0000259" key="7">
    <source>
        <dbReference type="PROSITE" id="PS51900"/>
    </source>
</evidence>
<dbReference type="GO" id="GO:0006310">
    <property type="term" value="P:DNA recombination"/>
    <property type="evidence" value="ECO:0007669"/>
    <property type="project" value="UniProtKB-KW"/>
</dbReference>
<dbReference type="InterPro" id="IPR004107">
    <property type="entry name" value="Integrase_SAM-like_N"/>
</dbReference>
<dbReference type="EMBL" id="CP013655">
    <property type="protein sequence ID" value="ALS36455.1"/>
    <property type="molecule type" value="Genomic_DNA"/>
</dbReference>
<reference evidence="9" key="1">
    <citation type="submission" date="2015-12" db="EMBL/GenBank/DDBJ databases">
        <authorList>
            <person name="Lauer A."/>
            <person name="Humrighouse B."/>
            <person name="Loparev V."/>
            <person name="Shewmaker P.L."/>
            <person name="Whitney A.M."/>
            <person name="McLaughlin R.W."/>
        </authorList>
    </citation>
    <scope>NUCLEOTIDE SEQUENCE [LARGE SCALE GENOMIC DNA]</scope>
    <source>
        <strain evidence="9">LMG 26678</strain>
    </source>
</reference>
<dbReference type="InterPro" id="IPR044068">
    <property type="entry name" value="CB"/>
</dbReference>
<gene>
    <name evidence="8" type="ORF">ATZ35_04540</name>
</gene>
<dbReference type="Pfam" id="PF14659">
    <property type="entry name" value="Phage_int_SAM_3"/>
    <property type="match status" value="1"/>
</dbReference>
<protein>
    <recommendedName>
        <fullName evidence="10">Integrase</fullName>
    </recommendedName>
</protein>
<evidence type="ECO:0000313" key="8">
    <source>
        <dbReference type="EMBL" id="ALS36455.1"/>
    </source>
</evidence>
<dbReference type="PROSITE" id="PS51898">
    <property type="entry name" value="TYR_RECOMBINASE"/>
    <property type="match status" value="1"/>
</dbReference>
<organism evidence="8 9">
    <name type="scientific">Enterococcus rotai</name>
    <dbReference type="NCBI Taxonomy" id="118060"/>
    <lineage>
        <taxon>Bacteria</taxon>
        <taxon>Bacillati</taxon>
        <taxon>Bacillota</taxon>
        <taxon>Bacilli</taxon>
        <taxon>Lactobacillales</taxon>
        <taxon>Enterococcaceae</taxon>
        <taxon>Enterococcus</taxon>
    </lineage>
</organism>
<keyword evidence="9" id="KW-1185">Reference proteome</keyword>
<dbReference type="AlphaFoldDB" id="A0A0U2X6J0"/>
<sequence length="369" mass="43228">MSRRGENIYKRRDGRWEGRYKKGRNDQGNIIYGYVYGKKYNDVKLALVNKQARYPFLENTLDIYSGTLQEWMTYWLDVLLKEQIKLSTYSIYKKRMTKYIFPYFKNKKMKDIKRSDISYFLALLMQTNLSSNTIKSIMSILNNSLNRAVSDNHLLNNPAVHCSIPNFTKKTIKSMSREEQAQLEKLLIQKKECCAEIIALYTGMRIGEISGLMWQDIDFTNNIIHIKRTISRIPIESTSSKTMIYIGKPKTKSSERNIPLSKNLKNYLLSKRTSQIEDYVISCRKSFTEPRIITHHFKKHLKEAQIDEINFHSLRHTFATRCVEKGVDISSLSKILGHTSTRMTLDVYTDSSWENQEMAMGKMDEQLKL</sequence>
<dbReference type="KEGG" id="erx:ATZ35_04540"/>
<dbReference type="Gene3D" id="1.10.443.10">
    <property type="entry name" value="Intergrase catalytic core"/>
    <property type="match status" value="1"/>
</dbReference>
<proteinExistence type="inferred from homology"/>
<dbReference type="InterPro" id="IPR010998">
    <property type="entry name" value="Integrase_recombinase_N"/>
</dbReference>
<evidence type="ECO:0000256" key="2">
    <source>
        <dbReference type="ARBA" id="ARBA00022908"/>
    </source>
</evidence>
<dbReference type="PROSITE" id="PS51900">
    <property type="entry name" value="CB"/>
    <property type="match status" value="1"/>
</dbReference>
<dbReference type="SUPFAM" id="SSF56349">
    <property type="entry name" value="DNA breaking-rejoining enzymes"/>
    <property type="match status" value="1"/>
</dbReference>
<name>A0A0U2X6J0_9ENTE</name>
<dbReference type="InterPro" id="IPR011010">
    <property type="entry name" value="DNA_brk_join_enz"/>
</dbReference>
<evidence type="ECO:0000256" key="1">
    <source>
        <dbReference type="ARBA" id="ARBA00008857"/>
    </source>
</evidence>
<dbReference type="Gene3D" id="1.10.150.130">
    <property type="match status" value="1"/>
</dbReference>
<evidence type="ECO:0000256" key="3">
    <source>
        <dbReference type="ARBA" id="ARBA00023125"/>
    </source>
</evidence>
<dbReference type="STRING" id="118060.ATZ35_04540"/>
<evidence type="ECO:0000313" key="9">
    <source>
        <dbReference type="Proteomes" id="UP000067523"/>
    </source>
</evidence>
<comment type="similarity">
    <text evidence="1">Belongs to the 'phage' integrase family.</text>
</comment>
<feature type="domain" description="Core-binding (CB)" evidence="7">
    <location>
        <begin position="66"/>
        <end position="149"/>
    </location>
</feature>
<dbReference type="Pfam" id="PF00589">
    <property type="entry name" value="Phage_integrase"/>
    <property type="match status" value="1"/>
</dbReference>
<keyword evidence="2" id="KW-0229">DNA integration</keyword>
<evidence type="ECO:0000259" key="6">
    <source>
        <dbReference type="PROSITE" id="PS51898"/>
    </source>
</evidence>
<dbReference type="InterPro" id="IPR002104">
    <property type="entry name" value="Integrase_catalytic"/>
</dbReference>
<keyword evidence="4" id="KW-0233">DNA recombination</keyword>
<dbReference type="PANTHER" id="PTHR30349:SF64">
    <property type="entry name" value="PROPHAGE INTEGRASE INTD-RELATED"/>
    <property type="match status" value="1"/>
</dbReference>
<dbReference type="Proteomes" id="UP000067523">
    <property type="component" value="Chromosome"/>
</dbReference>
<dbReference type="InterPro" id="IPR050090">
    <property type="entry name" value="Tyrosine_recombinase_XerCD"/>
</dbReference>
<dbReference type="CDD" id="cd01189">
    <property type="entry name" value="INT_ICEBs1_C_like"/>
    <property type="match status" value="1"/>
</dbReference>
<dbReference type="RefSeq" id="WP_208929696.1">
    <property type="nucleotide sequence ID" value="NZ_CP013655.1"/>
</dbReference>
<dbReference type="InterPro" id="IPR013762">
    <property type="entry name" value="Integrase-like_cat_sf"/>
</dbReference>
<evidence type="ECO:0000256" key="5">
    <source>
        <dbReference type="PROSITE-ProRule" id="PRU01248"/>
    </source>
</evidence>
<dbReference type="GO" id="GO:0015074">
    <property type="term" value="P:DNA integration"/>
    <property type="evidence" value="ECO:0007669"/>
    <property type="project" value="UniProtKB-KW"/>
</dbReference>
<keyword evidence="3 5" id="KW-0238">DNA-binding</keyword>
<dbReference type="GO" id="GO:0003677">
    <property type="term" value="F:DNA binding"/>
    <property type="evidence" value="ECO:0007669"/>
    <property type="project" value="UniProtKB-UniRule"/>
</dbReference>
<accession>A0A0U2X6J0</accession>
<evidence type="ECO:0000256" key="4">
    <source>
        <dbReference type="ARBA" id="ARBA00023172"/>
    </source>
</evidence>
<evidence type="ECO:0008006" key="10">
    <source>
        <dbReference type="Google" id="ProtNLM"/>
    </source>
</evidence>